<dbReference type="GO" id="GO:0003729">
    <property type="term" value="F:mRNA binding"/>
    <property type="evidence" value="ECO:0007669"/>
    <property type="project" value="TreeGrafter"/>
</dbReference>
<name>A0A6J0B7V7_NEOLC</name>
<dbReference type="RefSeq" id="XP_046596421.1">
    <property type="nucleotide sequence ID" value="XM_046740465.1"/>
</dbReference>
<feature type="compositionally biased region" description="Basic and acidic residues" evidence="1">
    <location>
        <begin position="23"/>
        <end position="36"/>
    </location>
</feature>
<dbReference type="Gene3D" id="3.40.50.11980">
    <property type="match status" value="1"/>
</dbReference>
<protein>
    <submittedName>
        <fullName evidence="4 5 6 7">NEDD4-binding protein 1</fullName>
    </submittedName>
</protein>
<dbReference type="OrthoDB" id="392925at2759"/>
<feature type="region of interest" description="Disordered" evidence="1">
    <location>
        <begin position="231"/>
        <end position="262"/>
    </location>
</feature>
<evidence type="ECO:0000313" key="10">
    <source>
        <dbReference type="RefSeq" id="XP_046596426.1"/>
    </source>
</evidence>
<dbReference type="RefSeq" id="XP_015510285.1">
    <property type="nucleotide sequence ID" value="XM_015654799.1"/>
</dbReference>
<dbReference type="CDD" id="cd18719">
    <property type="entry name" value="PIN_Zc3h12a-N4BP1-like"/>
    <property type="match status" value="1"/>
</dbReference>
<accession>A0A6J0B7V7</accession>
<dbReference type="InterPro" id="IPR021869">
    <property type="entry name" value="RNase_Zc3h12_NYN"/>
</dbReference>
<evidence type="ECO:0000313" key="8">
    <source>
        <dbReference type="RefSeq" id="XP_046596423.1"/>
    </source>
</evidence>
<feature type="compositionally biased region" description="Basic and acidic residues" evidence="1">
    <location>
        <begin position="323"/>
        <end position="335"/>
    </location>
</feature>
<reference evidence="4 5" key="1">
    <citation type="submission" date="2025-04" db="UniProtKB">
        <authorList>
            <consortium name="RefSeq"/>
        </authorList>
    </citation>
    <scope>IDENTIFICATION</scope>
    <source>
        <tissue evidence="6 7">Thorax and Abdomen</tissue>
        <tissue evidence="4 5">Whole body</tissue>
    </source>
</reference>
<dbReference type="GO" id="GO:0004521">
    <property type="term" value="F:RNA endonuclease activity"/>
    <property type="evidence" value="ECO:0007669"/>
    <property type="project" value="TreeGrafter"/>
</dbReference>
<evidence type="ECO:0000313" key="7">
    <source>
        <dbReference type="RefSeq" id="XP_046596422.1"/>
    </source>
</evidence>
<dbReference type="KEGG" id="nlo:107217300"/>
<evidence type="ECO:0000313" key="4">
    <source>
        <dbReference type="RefSeq" id="XP_015510277.1"/>
    </source>
</evidence>
<evidence type="ECO:0000256" key="1">
    <source>
        <dbReference type="SAM" id="MobiDB-lite"/>
    </source>
</evidence>
<evidence type="ECO:0000313" key="9">
    <source>
        <dbReference type="RefSeq" id="XP_046596425.1"/>
    </source>
</evidence>
<feature type="domain" description="RNase NYN" evidence="2">
    <location>
        <begin position="387"/>
        <end position="533"/>
    </location>
</feature>
<feature type="region of interest" description="Disordered" evidence="1">
    <location>
        <begin position="287"/>
        <end position="335"/>
    </location>
</feature>
<evidence type="ECO:0000313" key="5">
    <source>
        <dbReference type="RefSeq" id="XP_015510285.1"/>
    </source>
</evidence>
<dbReference type="RefSeq" id="XP_015510277.1">
    <property type="nucleotide sequence ID" value="XM_015654791.1"/>
</dbReference>
<proteinExistence type="predicted"/>
<dbReference type="RefSeq" id="XP_046596423.1">
    <property type="nucleotide sequence ID" value="XM_046740467.1"/>
</dbReference>
<dbReference type="Pfam" id="PF11977">
    <property type="entry name" value="RNase_Zc3h12a"/>
    <property type="match status" value="1"/>
</dbReference>
<feature type="compositionally biased region" description="Polar residues" evidence="1">
    <location>
        <begin position="1"/>
        <end position="18"/>
    </location>
</feature>
<dbReference type="FunFam" id="3.40.50.11980:FF:000001">
    <property type="entry name" value="ZC3H12A isoform 1"/>
    <property type="match status" value="1"/>
</dbReference>
<feature type="compositionally biased region" description="Polar residues" evidence="1">
    <location>
        <begin position="252"/>
        <end position="262"/>
    </location>
</feature>
<dbReference type="PANTHER" id="PTHR12876">
    <property type="entry name" value="N4BP1-RELATED"/>
    <property type="match status" value="1"/>
</dbReference>
<gene>
    <name evidence="4 5 6 7 8 9 10" type="primary">LOC107217300</name>
</gene>
<dbReference type="RefSeq" id="XP_046596425.1">
    <property type="nucleotide sequence ID" value="XM_046740469.1"/>
</dbReference>
<dbReference type="RefSeq" id="XP_046596426.1">
    <property type="nucleotide sequence ID" value="XM_046740470.1"/>
</dbReference>
<dbReference type="GeneID" id="107217300"/>
<organism evidence="3 4">
    <name type="scientific">Neodiprion lecontei</name>
    <name type="common">Redheaded pine sawfly</name>
    <dbReference type="NCBI Taxonomy" id="441921"/>
    <lineage>
        <taxon>Eukaryota</taxon>
        <taxon>Metazoa</taxon>
        <taxon>Ecdysozoa</taxon>
        <taxon>Arthropoda</taxon>
        <taxon>Hexapoda</taxon>
        <taxon>Insecta</taxon>
        <taxon>Pterygota</taxon>
        <taxon>Neoptera</taxon>
        <taxon>Endopterygota</taxon>
        <taxon>Hymenoptera</taxon>
        <taxon>Tenthredinoidea</taxon>
        <taxon>Diprionidae</taxon>
        <taxon>Diprioninae</taxon>
        <taxon>Neodiprion</taxon>
    </lineage>
</organism>
<keyword evidence="3" id="KW-1185">Reference proteome</keyword>
<dbReference type="InterPro" id="IPR051101">
    <property type="entry name" value="ZC3H12/N4BP1_RNase_Reg"/>
</dbReference>
<dbReference type="Proteomes" id="UP000829291">
    <property type="component" value="Chromosome 5"/>
</dbReference>
<dbReference type="AlphaFoldDB" id="A0A6J0B7V7"/>
<evidence type="ECO:0000313" key="3">
    <source>
        <dbReference type="Proteomes" id="UP000829291"/>
    </source>
</evidence>
<dbReference type="GO" id="GO:0005634">
    <property type="term" value="C:nucleus"/>
    <property type="evidence" value="ECO:0007669"/>
    <property type="project" value="TreeGrafter"/>
</dbReference>
<dbReference type="RefSeq" id="XP_046596422.1">
    <property type="nucleotide sequence ID" value="XM_046740466.1"/>
</dbReference>
<evidence type="ECO:0000259" key="2">
    <source>
        <dbReference type="Pfam" id="PF11977"/>
    </source>
</evidence>
<dbReference type="PANTHER" id="PTHR12876:SF35">
    <property type="entry name" value="LD08718P-RELATED"/>
    <property type="match status" value="1"/>
</dbReference>
<evidence type="ECO:0000313" key="6">
    <source>
        <dbReference type="RefSeq" id="XP_046596421.1"/>
    </source>
</evidence>
<dbReference type="GO" id="GO:0036464">
    <property type="term" value="C:cytoplasmic ribonucleoprotein granule"/>
    <property type="evidence" value="ECO:0007669"/>
    <property type="project" value="TreeGrafter"/>
</dbReference>
<sequence length="537" mass="61017">MDNMPNKQNANVKDSTSVIKLDVSPRKEPIQKRQRDSSLALKPSAKRQKFNNRTYYESPLKHLGKSIDRTNSAVSLDESVVVIEDNTDFQASKSSASAKSNSTQLTCPDDSIIILSDNEEISEKQINIEKRNRRIIHDQDSSTVNAQVSEVASVEKRTIKKKNRFQSRITSRKAKYGAKTIVRKVNCQKKQDLMPKMQPISIDSEDENIIPNDDTTKSQAKIAIDNNSESLWTSKDVSPPNFQGDVKESTKNTKTNSLRTESTIQSEATPDDILIVWTQTERCHTAAKELPSPCEEPTEEPSNLEERSGFCIDTKGDPSSLHHLNENNNKSDKTKQQLNPNWARFTKYQSSANLPVKKPNIGLHQPEVNAVGRCYTTEIVVKRPGSLRDIVIDGSNIAMAYTNHKYFSETGLKLVIDYFKLRGHTVKTFIPQHKRSMKHQLLEQLYSEGIVVFTPSRYIGGKRISSHDDRYILEYATMCDGIVVSLDQYRDLYAEKPEWKNTIENRLLVPTFVGKCVMFPEDPLGRRGPKLEEFLRH</sequence>
<feature type="region of interest" description="Disordered" evidence="1">
    <location>
        <begin position="1"/>
        <end position="53"/>
    </location>
</feature>